<name>A0ABS7A9K2_9PROT</name>
<comment type="caution">
    <text evidence="2">The sequence shown here is derived from an EMBL/GenBank/DDBJ whole genome shotgun (WGS) entry which is preliminary data.</text>
</comment>
<gene>
    <name evidence="2" type="ORF">KPL78_09095</name>
</gene>
<keyword evidence="1" id="KW-1133">Transmembrane helix</keyword>
<organism evidence="2 3">
    <name type="scientific">Roseomonas alba</name>
    <dbReference type="NCBI Taxonomy" id="2846776"/>
    <lineage>
        <taxon>Bacteria</taxon>
        <taxon>Pseudomonadati</taxon>
        <taxon>Pseudomonadota</taxon>
        <taxon>Alphaproteobacteria</taxon>
        <taxon>Acetobacterales</taxon>
        <taxon>Roseomonadaceae</taxon>
        <taxon>Roseomonas</taxon>
    </lineage>
</organism>
<keyword evidence="1" id="KW-0472">Membrane</keyword>
<feature type="transmembrane region" description="Helical" evidence="1">
    <location>
        <begin position="12"/>
        <end position="30"/>
    </location>
</feature>
<proteinExistence type="predicted"/>
<dbReference type="RefSeq" id="WP_219762624.1">
    <property type="nucleotide sequence ID" value="NZ_JAHYBZ010000003.1"/>
</dbReference>
<dbReference type="Proteomes" id="UP001196565">
    <property type="component" value="Unassembled WGS sequence"/>
</dbReference>
<keyword evidence="3" id="KW-1185">Reference proteome</keyword>
<sequence>MMYGLDALAHGAVAALLTLPPALVLFWWLTRPLAVAVRALRPFVSACAAFGLSMAASGTWALTFERSSYTDEAMGGALIGGGLVGLIGFLILLALPHPP</sequence>
<keyword evidence="1" id="KW-0812">Transmembrane</keyword>
<evidence type="ECO:0000313" key="2">
    <source>
        <dbReference type="EMBL" id="MBW6398000.1"/>
    </source>
</evidence>
<feature type="transmembrane region" description="Helical" evidence="1">
    <location>
        <begin position="74"/>
        <end position="95"/>
    </location>
</feature>
<dbReference type="EMBL" id="JAHYBZ010000003">
    <property type="protein sequence ID" value="MBW6398000.1"/>
    <property type="molecule type" value="Genomic_DNA"/>
</dbReference>
<accession>A0ABS7A9K2</accession>
<evidence type="ECO:0000256" key="1">
    <source>
        <dbReference type="SAM" id="Phobius"/>
    </source>
</evidence>
<feature type="transmembrane region" description="Helical" evidence="1">
    <location>
        <begin position="42"/>
        <end position="62"/>
    </location>
</feature>
<reference evidence="2 3" key="1">
    <citation type="submission" date="2021-07" db="EMBL/GenBank/DDBJ databases">
        <authorList>
            <person name="So Y."/>
        </authorList>
    </citation>
    <scope>NUCLEOTIDE SEQUENCE [LARGE SCALE GENOMIC DNA]</scope>
    <source>
        <strain evidence="2 3">HJA6</strain>
    </source>
</reference>
<evidence type="ECO:0000313" key="3">
    <source>
        <dbReference type="Proteomes" id="UP001196565"/>
    </source>
</evidence>
<protein>
    <submittedName>
        <fullName evidence="2">Uncharacterized protein</fullName>
    </submittedName>
</protein>